<dbReference type="GO" id="GO:0003676">
    <property type="term" value="F:nucleic acid binding"/>
    <property type="evidence" value="ECO:0007669"/>
    <property type="project" value="InterPro"/>
</dbReference>
<dbReference type="Pfam" id="PF22590">
    <property type="entry name" value="Cas3-like_C_2"/>
    <property type="match status" value="1"/>
</dbReference>
<dbReference type="AlphaFoldDB" id="I3XQW8"/>
<dbReference type="SMART" id="SM00490">
    <property type="entry name" value="HELICc"/>
    <property type="match status" value="1"/>
</dbReference>
<dbReference type="GO" id="GO:0005524">
    <property type="term" value="F:ATP binding"/>
    <property type="evidence" value="ECO:0007669"/>
    <property type="project" value="UniProtKB-KW"/>
</dbReference>
<evidence type="ECO:0000259" key="7">
    <source>
        <dbReference type="PROSITE" id="PS51192"/>
    </source>
</evidence>
<dbReference type="InterPro" id="IPR050079">
    <property type="entry name" value="DEAD_box_RNA_helicase"/>
</dbReference>
<dbReference type="GO" id="GO:0005829">
    <property type="term" value="C:cytosol"/>
    <property type="evidence" value="ECO:0007669"/>
    <property type="project" value="TreeGrafter"/>
</dbReference>
<dbReference type="PANTHER" id="PTHR47959:SF16">
    <property type="entry name" value="CRISPR-ASSOCIATED NUCLEASE_HELICASE CAS3-RELATED"/>
    <property type="match status" value="1"/>
</dbReference>
<dbReference type="InterPro" id="IPR001650">
    <property type="entry name" value="Helicase_C-like"/>
</dbReference>
<feature type="domain" description="Helicase ATP-binding" evidence="7">
    <location>
        <begin position="53"/>
        <end position="246"/>
    </location>
</feature>
<keyword evidence="4" id="KW-0067">ATP-binding</keyword>
<dbReference type="GO" id="GO:0016787">
    <property type="term" value="F:hydrolase activity"/>
    <property type="evidence" value="ECO:0007669"/>
    <property type="project" value="UniProtKB-KW"/>
</dbReference>
<dbReference type="EMBL" id="CP003321">
    <property type="protein sequence ID" value="AFL66342.1"/>
    <property type="molecule type" value="Genomic_DNA"/>
</dbReference>
<dbReference type="GO" id="GO:0140097">
    <property type="term" value="F:catalytic activity, acting on DNA"/>
    <property type="evidence" value="ECO:0007669"/>
    <property type="project" value="UniProtKB-ARBA"/>
</dbReference>
<dbReference type="KEGG" id="dfd:Desfe_0433"/>
<dbReference type="InterPro" id="IPR054712">
    <property type="entry name" value="Cas3-like_dom"/>
</dbReference>
<dbReference type="PROSITE" id="PS51192">
    <property type="entry name" value="HELICASE_ATP_BIND_1"/>
    <property type="match status" value="1"/>
</dbReference>
<keyword evidence="2" id="KW-0378">Hydrolase</keyword>
<evidence type="ECO:0000256" key="4">
    <source>
        <dbReference type="ARBA" id="ARBA00022840"/>
    </source>
</evidence>
<dbReference type="InterPro" id="IPR011545">
    <property type="entry name" value="DEAD/DEAH_box_helicase_dom"/>
</dbReference>
<proteinExistence type="predicted"/>
<dbReference type="HOGENOM" id="CLU_491460_0_0_2"/>
<dbReference type="RefSeq" id="WP_014767243.1">
    <property type="nucleotide sequence ID" value="NC_018001.1"/>
</dbReference>
<dbReference type="GO" id="GO:0003724">
    <property type="term" value="F:RNA helicase activity"/>
    <property type="evidence" value="ECO:0007669"/>
    <property type="project" value="TreeGrafter"/>
</dbReference>
<dbReference type="NCBIfam" id="TIGR01587">
    <property type="entry name" value="cas3_core"/>
    <property type="match status" value="1"/>
</dbReference>
<name>I3XQW8_DESAM</name>
<keyword evidence="3" id="KW-0347">Helicase</keyword>
<accession>I3XQW8</accession>
<dbReference type="GO" id="GO:0051607">
    <property type="term" value="P:defense response to virus"/>
    <property type="evidence" value="ECO:0007669"/>
    <property type="project" value="UniProtKB-KW"/>
</dbReference>
<dbReference type="InterPro" id="IPR006474">
    <property type="entry name" value="Helicase_Cas3_CRISPR-ass_core"/>
</dbReference>
<keyword evidence="10" id="KW-1185">Reference proteome</keyword>
<dbReference type="eggNOG" id="arCOG01444">
    <property type="taxonomic scope" value="Archaea"/>
</dbReference>
<evidence type="ECO:0000313" key="10">
    <source>
        <dbReference type="Proteomes" id="UP000006175"/>
    </source>
</evidence>
<organism evidence="9 10">
    <name type="scientific">Desulfurococcus amylolyticus DSM 16532</name>
    <dbReference type="NCBI Taxonomy" id="768672"/>
    <lineage>
        <taxon>Archaea</taxon>
        <taxon>Thermoproteota</taxon>
        <taxon>Thermoprotei</taxon>
        <taxon>Desulfurococcales</taxon>
        <taxon>Desulfurococcaceae</taxon>
        <taxon>Desulfurococcus</taxon>
    </lineage>
</organism>
<dbReference type="InterPro" id="IPR027417">
    <property type="entry name" value="P-loop_NTPase"/>
</dbReference>
<dbReference type="GeneID" id="13062122"/>
<dbReference type="PROSITE" id="PS51194">
    <property type="entry name" value="HELICASE_CTER"/>
    <property type="match status" value="1"/>
</dbReference>
<dbReference type="PANTHER" id="PTHR47959">
    <property type="entry name" value="ATP-DEPENDENT RNA HELICASE RHLE-RELATED"/>
    <property type="match status" value="1"/>
</dbReference>
<dbReference type="Proteomes" id="UP000006175">
    <property type="component" value="Chromosome"/>
</dbReference>
<evidence type="ECO:0000256" key="3">
    <source>
        <dbReference type="ARBA" id="ARBA00022806"/>
    </source>
</evidence>
<dbReference type="Gene3D" id="3.40.50.300">
    <property type="entry name" value="P-loop containing nucleotide triphosphate hydrolases"/>
    <property type="match status" value="2"/>
</dbReference>
<evidence type="ECO:0000256" key="1">
    <source>
        <dbReference type="ARBA" id="ARBA00022741"/>
    </source>
</evidence>
<dbReference type="InterPro" id="IPR014001">
    <property type="entry name" value="Helicase_ATP-bd"/>
</dbReference>
<dbReference type="SUPFAM" id="SSF52540">
    <property type="entry name" value="P-loop containing nucleoside triphosphate hydrolases"/>
    <property type="match status" value="1"/>
</dbReference>
<evidence type="ECO:0000256" key="2">
    <source>
        <dbReference type="ARBA" id="ARBA00022801"/>
    </source>
</evidence>
<protein>
    <submittedName>
        <fullName evidence="9">CRISPR-associated helicase Cas3</fullName>
    </submittedName>
</protein>
<feature type="compositionally biased region" description="Basic residues" evidence="6">
    <location>
        <begin position="610"/>
        <end position="622"/>
    </location>
</feature>
<evidence type="ECO:0000256" key="5">
    <source>
        <dbReference type="ARBA" id="ARBA00023118"/>
    </source>
</evidence>
<keyword evidence="1" id="KW-0547">Nucleotide-binding</keyword>
<dbReference type="OrthoDB" id="43851at2157"/>
<evidence type="ECO:0000256" key="6">
    <source>
        <dbReference type="SAM" id="MobiDB-lite"/>
    </source>
</evidence>
<feature type="region of interest" description="Disordered" evidence="6">
    <location>
        <begin position="603"/>
        <end position="622"/>
    </location>
</feature>
<sequence length="622" mass="69895">MARSDVDELTVFKELIKEMVGAWAKHNEREISIDEELLYEQASIAKNLYDIFSNEGDRDAIVILEAPPGAGKTEVLLATFFAQWKLGKRFAPRMYIVSPTHSLLSQMASRVKVHVDNILKLNGGKYVGEDHGEVSEPTFLYKALITLTTVDSYSYGYLAKRVPTWPIAGGAETGRYSLPAGLQTLSLTVFDEAHLIQDEVFLGPRVIAKIAVDIAAAGGLVVFSSATLPDSMIQLLNDEAQRRGLSIKSFKMGGKKRRVNVRVINKELEANEIACEDRTLVVVNTIPKAIELSRNLDNKCKGFDILTLHSLMTRADRENVVRKLDQCEKRNCRVILVGTQSVEVGIDYSFKKLYTELAPIDALIQRFGRVGRFTNIGEALVYNPEGPYPYIDKVVDNTRSILSKFGSAFTLDLSNIASLKNLVNQVYDESIVDEIASKGNELYIETLDYLTNLHLLARPPEKTVYLRPSSYINLYILSKDEIVKAGNEVKVRADVLGESHIKYSIPEILELNEYKLKRLSQLVEYARSNGCEAYTISWRQGDYISLRLIDTEETKNREAEIVGILRKFGALVIVCDDPNNIYERGRGLRIKEIGLRIKEIESSMASTQPSRKRGGRKSRRGR</sequence>
<keyword evidence="5" id="KW-0051">Antiviral defense</keyword>
<dbReference type="Pfam" id="PF00270">
    <property type="entry name" value="DEAD"/>
    <property type="match status" value="1"/>
</dbReference>
<feature type="domain" description="Helicase C-terminal" evidence="8">
    <location>
        <begin position="267"/>
        <end position="443"/>
    </location>
</feature>
<evidence type="ECO:0000259" key="8">
    <source>
        <dbReference type="PROSITE" id="PS51194"/>
    </source>
</evidence>
<reference evidence="9 10" key="1">
    <citation type="journal article" date="2012" name="J. Bacteriol.">
        <title>Complete Genome Sequence of Desulfurococcus fermentans, a Hyperthermophilic Cellulolytic Crenarchaeon Isolated from a Freshwater Hot Spring in Kamchatka, Russia.</title>
        <authorList>
            <person name="Susanti D."/>
            <person name="Johnson E.F."/>
            <person name="Rodriguez J.R."/>
            <person name="Anderson I."/>
            <person name="Perevalova A.A."/>
            <person name="Kyrpides N."/>
            <person name="Lucas S."/>
            <person name="Han J."/>
            <person name="Lapidus A."/>
            <person name="Cheng J.F."/>
            <person name="Goodwin L."/>
            <person name="Pitluck S."/>
            <person name="Mavrommatis K."/>
            <person name="Peters L."/>
            <person name="Land M.L."/>
            <person name="Hauser L."/>
            <person name="Gopalan V."/>
            <person name="Chan P.P."/>
            <person name="Lowe T.M."/>
            <person name="Atomi H."/>
            <person name="Bonch-Osmolovskaya E.A."/>
            <person name="Woyke T."/>
            <person name="Mukhopadhyay B."/>
        </authorList>
    </citation>
    <scope>NUCLEOTIDE SEQUENCE [LARGE SCALE GENOMIC DNA]</scope>
    <source>
        <strain evidence="9 10">DSM 16532</strain>
    </source>
</reference>
<gene>
    <name evidence="9" type="ORF">Desfe_0433</name>
</gene>
<evidence type="ECO:0000313" key="9">
    <source>
        <dbReference type="EMBL" id="AFL66342.1"/>
    </source>
</evidence>
<dbReference type="SMART" id="SM00487">
    <property type="entry name" value="DEXDc"/>
    <property type="match status" value="1"/>
</dbReference>